<dbReference type="PANTHER" id="PTHR46599:SF3">
    <property type="entry name" value="PIGGYBAC TRANSPOSABLE ELEMENT-DERIVED PROTEIN 4"/>
    <property type="match status" value="1"/>
</dbReference>
<feature type="compositionally biased region" description="Basic and acidic residues" evidence="1">
    <location>
        <begin position="391"/>
        <end position="403"/>
    </location>
</feature>
<dbReference type="FunCoup" id="E2BB92">
    <property type="interactions" value="53"/>
</dbReference>
<evidence type="ECO:0000313" key="4">
    <source>
        <dbReference type="EMBL" id="EFN87042.1"/>
    </source>
</evidence>
<dbReference type="Pfam" id="PF13842">
    <property type="entry name" value="zf-Tnp_2"/>
    <property type="match status" value="1"/>
</dbReference>
<dbReference type="OrthoDB" id="8194810at2759"/>
<feature type="non-terminal residue" evidence="4">
    <location>
        <position position="1"/>
    </location>
</feature>
<organism evidence="5">
    <name type="scientific">Harpegnathos saltator</name>
    <name type="common">Jerdon's jumping ant</name>
    <dbReference type="NCBI Taxonomy" id="610380"/>
    <lineage>
        <taxon>Eukaryota</taxon>
        <taxon>Metazoa</taxon>
        <taxon>Ecdysozoa</taxon>
        <taxon>Arthropoda</taxon>
        <taxon>Hexapoda</taxon>
        <taxon>Insecta</taxon>
        <taxon>Pterygota</taxon>
        <taxon>Neoptera</taxon>
        <taxon>Endopterygota</taxon>
        <taxon>Hymenoptera</taxon>
        <taxon>Apocrita</taxon>
        <taxon>Aculeata</taxon>
        <taxon>Formicoidea</taxon>
        <taxon>Formicidae</taxon>
        <taxon>Ponerinae</taxon>
        <taxon>Ponerini</taxon>
        <taxon>Harpegnathos</taxon>
    </lineage>
</organism>
<feature type="non-terminal residue" evidence="4">
    <location>
        <position position="467"/>
    </location>
</feature>
<protein>
    <submittedName>
        <fullName evidence="4">PiggyBac transposable element-derived protein 4</fullName>
    </submittedName>
</protein>
<evidence type="ECO:0000313" key="5">
    <source>
        <dbReference type="Proteomes" id="UP000008237"/>
    </source>
</evidence>
<name>E2BB92_HARSA</name>
<accession>E2BB92</accession>
<feature type="domain" description="PiggyBac transposable element-derived protein 4 C-terminal zinc-finger" evidence="2">
    <location>
        <begin position="411"/>
        <end position="463"/>
    </location>
</feature>
<proteinExistence type="predicted"/>
<dbReference type="InParanoid" id="E2BB92"/>
<feature type="domain" description="PiggyBac transposable element-derived protein" evidence="3">
    <location>
        <begin position="4"/>
        <end position="346"/>
    </location>
</feature>
<evidence type="ECO:0000259" key="2">
    <source>
        <dbReference type="Pfam" id="PF13842"/>
    </source>
</evidence>
<evidence type="ECO:0000259" key="3">
    <source>
        <dbReference type="Pfam" id="PF13843"/>
    </source>
</evidence>
<reference evidence="4 5" key="1">
    <citation type="journal article" date="2010" name="Science">
        <title>Genomic comparison of the ants Camponotus floridanus and Harpegnathos saltator.</title>
        <authorList>
            <person name="Bonasio R."/>
            <person name="Zhang G."/>
            <person name="Ye C."/>
            <person name="Mutti N.S."/>
            <person name="Fang X."/>
            <person name="Qin N."/>
            <person name="Donahue G."/>
            <person name="Yang P."/>
            <person name="Li Q."/>
            <person name="Li C."/>
            <person name="Zhang P."/>
            <person name="Huang Z."/>
            <person name="Berger S.L."/>
            <person name="Reinberg D."/>
            <person name="Wang J."/>
            <person name="Liebig J."/>
        </authorList>
    </citation>
    <scope>NUCLEOTIDE SEQUENCE [LARGE SCALE GENOMIC DNA]</scope>
    <source>
        <strain evidence="4 5">R22 G/1</strain>
    </source>
</reference>
<evidence type="ECO:0000256" key="1">
    <source>
        <dbReference type="SAM" id="MobiDB-lite"/>
    </source>
</evidence>
<dbReference type="AlphaFoldDB" id="E2BB92"/>
<dbReference type="PANTHER" id="PTHR46599">
    <property type="entry name" value="PIGGYBAC TRANSPOSABLE ELEMENT-DERIVED PROTEIN 4"/>
    <property type="match status" value="1"/>
</dbReference>
<dbReference type="EMBL" id="GL446948">
    <property type="protein sequence ID" value="EFN87042.1"/>
    <property type="molecule type" value="Genomic_DNA"/>
</dbReference>
<gene>
    <name evidence="4" type="ORF">EAI_13766</name>
</gene>
<keyword evidence="5" id="KW-1185">Reference proteome</keyword>
<dbReference type="InterPro" id="IPR032718">
    <property type="entry name" value="PGBD4_Znf_C"/>
</dbReference>
<dbReference type="InterPro" id="IPR029526">
    <property type="entry name" value="PGBD"/>
</dbReference>
<dbReference type="OMA" id="SHINFRL"/>
<dbReference type="STRING" id="610380.E2BB92"/>
<feature type="region of interest" description="Disordered" evidence="1">
    <location>
        <begin position="377"/>
        <end position="403"/>
    </location>
</feature>
<sequence>EIVQLFLGNDLFELFVTETNRYHSQVVSRYKEYKTLRWVDVTVTEMKKFLGLIILMGQTRKDDIYDYWSTLSYIETPIFPKIMSRNRFMQIWRMWHFCNNDLLYDKTDKLFKIREVLNYVQNKFQTVYTPKQELSLDEGIIPWRGRLSFRTYNPAKLVKYGILVRMLCEATSGYICNFKVYSGTAGRLQDTVLSILRPYMGFHHHIYMDNYYNSVNTAELLLQNSTRICGTIRSNRGLPQNLKNIRLNEHETKFARKGQVLLHLWQAKKNRLVRTISTIHSAEMVNVSHWSGTKTKPKSVVEYKKYMKGVDRADQYMSYYNILRKTMKWTKKAVLYFLNAALFNSFLVKKTLNNNKVTYKKYLLQVARALIETHEMQHSSTEEAEPSNAIERTRRAPRYDPPERLSQDFKKHRLVPIVTNGKKAYPHRACRVCSANKKTGYTRYVCEYCNVPLHKLACFERYHTVKN</sequence>
<dbReference type="Pfam" id="PF13843">
    <property type="entry name" value="DDE_Tnp_1_7"/>
    <property type="match status" value="1"/>
</dbReference>
<dbReference type="Proteomes" id="UP000008237">
    <property type="component" value="Unassembled WGS sequence"/>
</dbReference>